<dbReference type="RefSeq" id="XP_018320234.1">
    <property type="nucleotide sequence ID" value="XM_018464732.2"/>
</dbReference>
<organism evidence="10 11">
    <name type="scientific">Agrilus planipennis</name>
    <name type="common">Emerald ash borer</name>
    <name type="synonym">Agrilus marcopoli</name>
    <dbReference type="NCBI Taxonomy" id="224129"/>
    <lineage>
        <taxon>Eukaryota</taxon>
        <taxon>Metazoa</taxon>
        <taxon>Ecdysozoa</taxon>
        <taxon>Arthropoda</taxon>
        <taxon>Hexapoda</taxon>
        <taxon>Insecta</taxon>
        <taxon>Pterygota</taxon>
        <taxon>Neoptera</taxon>
        <taxon>Endopterygota</taxon>
        <taxon>Coleoptera</taxon>
        <taxon>Polyphaga</taxon>
        <taxon>Elateriformia</taxon>
        <taxon>Buprestoidea</taxon>
        <taxon>Buprestidae</taxon>
        <taxon>Agrilinae</taxon>
        <taxon>Agrilus</taxon>
    </lineage>
</organism>
<keyword evidence="6" id="KW-0325">Glycoprotein</keyword>
<proteinExistence type="inferred from homology"/>
<feature type="transmembrane region" description="Helical" evidence="8">
    <location>
        <begin position="89"/>
        <end position="108"/>
    </location>
</feature>
<keyword evidence="3 8" id="KW-0812">Transmembrane</keyword>
<keyword evidence="10" id="KW-1185">Reference proteome</keyword>
<feature type="transmembrane region" description="Helical" evidence="8">
    <location>
        <begin position="323"/>
        <end position="345"/>
    </location>
</feature>
<dbReference type="InterPro" id="IPR005829">
    <property type="entry name" value="Sugar_transporter_CS"/>
</dbReference>
<dbReference type="PROSITE" id="PS00217">
    <property type="entry name" value="SUGAR_TRANSPORT_2"/>
    <property type="match status" value="1"/>
</dbReference>
<feature type="transmembrane region" description="Helical" evidence="8">
    <location>
        <begin position="393"/>
        <end position="414"/>
    </location>
</feature>
<feature type="transmembrane region" description="Helical" evidence="8">
    <location>
        <begin position="259"/>
        <end position="278"/>
    </location>
</feature>
<protein>
    <submittedName>
        <fullName evidence="11">Facilitated trehalose transporter Tret1-like isoform X1</fullName>
    </submittedName>
</protein>
<feature type="transmembrane region" description="Helical" evidence="8">
    <location>
        <begin position="9"/>
        <end position="31"/>
    </location>
</feature>
<feature type="transmembrane region" description="Helical" evidence="8">
    <location>
        <begin position="173"/>
        <end position="194"/>
    </location>
</feature>
<dbReference type="PANTHER" id="PTHR48021:SF47">
    <property type="entry name" value="GH17672P"/>
    <property type="match status" value="1"/>
</dbReference>
<dbReference type="InterPro" id="IPR044775">
    <property type="entry name" value="MFS_ERD6/Tret1-like"/>
</dbReference>
<gene>
    <name evidence="11" type="primary">LOC108733548</name>
</gene>
<sequence>MLQGLKNRGYLLAAVMSCNLAAFSVGLILTWTSPVLPKMNNSTGILNENPFDKPITDEQQSWIASLSSAGAIFGPFIAGFLVDRIGRKWTLVYASGIPMTTAFLMLAFSKTPVLYYVARLIGGLGMGVVYAALPMYIGEISETSIRGTLSSFFNIFTVSGELLTYALGPYISVMWFSIICAIFPAAFVMLFSFFPDSPHYFISKNNIPAAESSLAKLRGTNIGGIEKEFAVIKEYVENDMNSRGSIIDVLKSRALRKSLLICLGLVALLQLSGIQVVLTSATDIFNASGGSLDSNISSLIVGLVQLATGFTTPVLVDRIGRKMLLLASAIGMVISEVPLGIYFYLKENDYDVSSIGWLPVACMIGYIITCNFGFGTVPWTVMGEIFPTDAKAAASTITASFCAFMAFIVVRVFTYVQDAVGLSVTYWIFSAFCFSGIFFTQFFMIETKGKTFAEIQVILNR</sequence>
<dbReference type="InterPro" id="IPR036259">
    <property type="entry name" value="MFS_trans_sf"/>
</dbReference>
<dbReference type="InterPro" id="IPR005828">
    <property type="entry name" value="MFS_sugar_transport-like"/>
</dbReference>
<evidence type="ECO:0000256" key="1">
    <source>
        <dbReference type="ARBA" id="ARBA00004651"/>
    </source>
</evidence>
<comment type="similarity">
    <text evidence="7">Belongs to the major facilitator superfamily. Sugar transporter (TC 2.A.1.1) family. Trehalose transporter subfamily.</text>
</comment>
<reference evidence="11" key="1">
    <citation type="submission" date="2025-08" db="UniProtKB">
        <authorList>
            <consortium name="RefSeq"/>
        </authorList>
    </citation>
    <scope>IDENTIFICATION</scope>
    <source>
        <tissue evidence="11">Entire body</tissue>
    </source>
</reference>
<dbReference type="CDD" id="cd17358">
    <property type="entry name" value="MFS_GLUT6_8_Class3_like"/>
    <property type="match status" value="1"/>
</dbReference>
<feature type="transmembrane region" description="Helical" evidence="8">
    <location>
        <begin position="298"/>
        <end position="316"/>
    </location>
</feature>
<dbReference type="GO" id="GO:0005886">
    <property type="term" value="C:plasma membrane"/>
    <property type="evidence" value="ECO:0007669"/>
    <property type="project" value="UniProtKB-SubCell"/>
</dbReference>
<evidence type="ECO:0000259" key="9">
    <source>
        <dbReference type="PROSITE" id="PS50850"/>
    </source>
</evidence>
<dbReference type="FunFam" id="1.20.1250.20:FF:000055">
    <property type="entry name" value="Facilitated trehalose transporter Tret1-2 homolog"/>
    <property type="match status" value="1"/>
</dbReference>
<evidence type="ECO:0000313" key="11">
    <source>
        <dbReference type="RefSeq" id="XP_018320234.1"/>
    </source>
</evidence>
<dbReference type="Pfam" id="PF00083">
    <property type="entry name" value="Sugar_tr"/>
    <property type="match status" value="1"/>
</dbReference>
<keyword evidence="4 8" id="KW-1133">Transmembrane helix</keyword>
<dbReference type="InterPro" id="IPR050549">
    <property type="entry name" value="MFS_Trehalose_Transporter"/>
</dbReference>
<dbReference type="GeneID" id="108733548"/>
<evidence type="ECO:0000256" key="3">
    <source>
        <dbReference type="ARBA" id="ARBA00022692"/>
    </source>
</evidence>
<evidence type="ECO:0000256" key="2">
    <source>
        <dbReference type="ARBA" id="ARBA00022475"/>
    </source>
</evidence>
<dbReference type="AlphaFoldDB" id="A0A1W4W833"/>
<evidence type="ECO:0000313" key="10">
    <source>
        <dbReference type="Proteomes" id="UP000192223"/>
    </source>
</evidence>
<dbReference type="InterPro" id="IPR020846">
    <property type="entry name" value="MFS_dom"/>
</dbReference>
<keyword evidence="2" id="KW-1003">Cell membrane</keyword>
<feature type="transmembrane region" description="Helical" evidence="8">
    <location>
        <begin position="426"/>
        <end position="445"/>
    </location>
</feature>
<keyword evidence="5 8" id="KW-0472">Membrane</keyword>
<dbReference type="PANTHER" id="PTHR48021">
    <property type="match status" value="1"/>
</dbReference>
<evidence type="ECO:0000256" key="8">
    <source>
        <dbReference type="SAM" id="Phobius"/>
    </source>
</evidence>
<dbReference type="Proteomes" id="UP000192223">
    <property type="component" value="Unplaced"/>
</dbReference>
<feature type="transmembrane region" description="Helical" evidence="8">
    <location>
        <begin position="149"/>
        <end position="167"/>
    </location>
</feature>
<dbReference type="GO" id="GO:0051119">
    <property type="term" value="F:sugar transmembrane transporter activity"/>
    <property type="evidence" value="ECO:0007669"/>
    <property type="project" value="InterPro"/>
</dbReference>
<dbReference type="PRINTS" id="PR00171">
    <property type="entry name" value="SUGRTRNSPORT"/>
</dbReference>
<dbReference type="InterPro" id="IPR003663">
    <property type="entry name" value="Sugar/inositol_transpt"/>
</dbReference>
<dbReference type="KEGG" id="apln:108733548"/>
<evidence type="ECO:0000256" key="4">
    <source>
        <dbReference type="ARBA" id="ARBA00022989"/>
    </source>
</evidence>
<feature type="transmembrane region" description="Helical" evidence="8">
    <location>
        <begin position="357"/>
        <end position="381"/>
    </location>
</feature>
<feature type="transmembrane region" description="Helical" evidence="8">
    <location>
        <begin position="62"/>
        <end position="82"/>
    </location>
</feature>
<feature type="domain" description="Major facilitator superfamily (MFS) profile" evidence="9">
    <location>
        <begin position="10"/>
        <end position="448"/>
    </location>
</feature>
<evidence type="ECO:0000256" key="6">
    <source>
        <dbReference type="ARBA" id="ARBA00023180"/>
    </source>
</evidence>
<dbReference type="Gene3D" id="1.20.1250.20">
    <property type="entry name" value="MFS general substrate transporter like domains"/>
    <property type="match status" value="1"/>
</dbReference>
<evidence type="ECO:0000256" key="7">
    <source>
        <dbReference type="ARBA" id="ARBA00024348"/>
    </source>
</evidence>
<accession>A0A1W4W833</accession>
<dbReference type="SUPFAM" id="SSF103473">
    <property type="entry name" value="MFS general substrate transporter"/>
    <property type="match status" value="1"/>
</dbReference>
<dbReference type="STRING" id="224129.A0A1W4W833"/>
<dbReference type="OrthoDB" id="4142200at2759"/>
<feature type="transmembrane region" description="Helical" evidence="8">
    <location>
        <begin position="114"/>
        <end position="137"/>
    </location>
</feature>
<dbReference type="PROSITE" id="PS50850">
    <property type="entry name" value="MFS"/>
    <property type="match status" value="1"/>
</dbReference>
<comment type="subcellular location">
    <subcellularLocation>
        <location evidence="1">Cell membrane</location>
        <topology evidence="1">Multi-pass membrane protein</topology>
    </subcellularLocation>
</comment>
<name>A0A1W4W833_AGRPL</name>
<dbReference type="InParanoid" id="A0A1W4W833"/>
<dbReference type="PROSITE" id="PS00216">
    <property type="entry name" value="SUGAR_TRANSPORT_1"/>
    <property type="match status" value="1"/>
</dbReference>
<evidence type="ECO:0000256" key="5">
    <source>
        <dbReference type="ARBA" id="ARBA00023136"/>
    </source>
</evidence>